<dbReference type="Proteomes" id="UP000007881">
    <property type="component" value="Chromosome"/>
</dbReference>
<dbReference type="PROSITE" id="PS51918">
    <property type="entry name" value="RADICAL_SAM"/>
    <property type="match status" value="1"/>
</dbReference>
<dbReference type="InterPro" id="IPR005839">
    <property type="entry name" value="Methylthiotransferase"/>
</dbReference>
<dbReference type="InterPro" id="IPR023404">
    <property type="entry name" value="rSAM_horseshoe"/>
</dbReference>
<dbReference type="PROSITE" id="PS51449">
    <property type="entry name" value="MTTASE_N"/>
    <property type="match status" value="1"/>
</dbReference>
<organism evidence="10 11">
    <name type="scientific">Phycisphaera mikurensis (strain NBRC 102666 / KCTC 22515 / FYK2301M01)</name>
    <dbReference type="NCBI Taxonomy" id="1142394"/>
    <lineage>
        <taxon>Bacteria</taxon>
        <taxon>Pseudomonadati</taxon>
        <taxon>Planctomycetota</taxon>
        <taxon>Phycisphaerae</taxon>
        <taxon>Phycisphaerales</taxon>
        <taxon>Phycisphaeraceae</taxon>
        <taxon>Phycisphaera</taxon>
    </lineage>
</organism>
<dbReference type="Gene3D" id="3.80.30.20">
    <property type="entry name" value="tm_1862 like domain"/>
    <property type="match status" value="1"/>
</dbReference>
<keyword evidence="3 10" id="KW-0808">Transferase</keyword>
<dbReference type="SFLD" id="SFLDG01082">
    <property type="entry name" value="B12-binding_domain_containing"/>
    <property type="match status" value="1"/>
</dbReference>
<dbReference type="eggNOG" id="COG0621">
    <property type="taxonomic scope" value="Bacteria"/>
</dbReference>
<dbReference type="SFLD" id="SFLDF00273">
    <property type="entry name" value="(dimethylallyl)adenosine_tRNA"/>
    <property type="match status" value="1"/>
</dbReference>
<dbReference type="HOGENOM" id="CLU_018697_2_2_0"/>
<sequence>MPPAPSSSRPRVYLETFGCQMNVLDSQLVTGQLRDLGYGFTDDWASADVVLFNTCSVREVAENKVWSRIGLLGQHKREHPHVVVGVIGCMAERDGEDLLRRHPQVNLMCGPAELDRVPALIDNELRTSVETRSAWTTPGRTRTVEGRTALRGGRGGGVNRRTQTLDAAADTLELVDLSRAFSADDTSAGGRSAYVRITRGCNKLCTYCVVPHTRGEEVHRPPDAIVEECRKLADAGVLEVTLLGQTVNHYHFDRGAAVAVGGVVQPQVGTVISPNAGTGGPSPVFSRTTVSFADLLHRIHEEVPGIRRLRFVTSYPRDFGDDILAVMRDSPRICRYLHLPVQSGSDRVLARMNRGYRAAHFRELVERVRHFLPDAQMATDVITGFPGETEEDHQATFELLRWARFKNSFLFKYSPRPGTPAFDRMEDDVPTEVKRRRNRELVDLQNGISAEISAEQVGKRLEVFVEGVSAKVAKAAARAQAGVGVGGVELGWETRAKQPVPQAAAAAEEPLTQLSGRTGGDLIAVFEGPESLIGTLAEVEIEAASALTLKGRIASDLPVRR</sequence>
<keyword evidence="6" id="KW-0408">Iron</keyword>
<evidence type="ECO:0000256" key="1">
    <source>
        <dbReference type="ARBA" id="ARBA00001966"/>
    </source>
</evidence>
<dbReference type="InterPro" id="IPR058240">
    <property type="entry name" value="rSAM_sf"/>
</dbReference>
<keyword evidence="7" id="KW-0411">Iron-sulfur</keyword>
<evidence type="ECO:0000256" key="3">
    <source>
        <dbReference type="ARBA" id="ARBA00022679"/>
    </source>
</evidence>
<dbReference type="SMART" id="SM00729">
    <property type="entry name" value="Elp3"/>
    <property type="match status" value="1"/>
</dbReference>
<dbReference type="SUPFAM" id="SSF102114">
    <property type="entry name" value="Radical SAM enzymes"/>
    <property type="match status" value="1"/>
</dbReference>
<dbReference type="GO" id="GO:0046872">
    <property type="term" value="F:metal ion binding"/>
    <property type="evidence" value="ECO:0007669"/>
    <property type="project" value="UniProtKB-KW"/>
</dbReference>
<protein>
    <submittedName>
        <fullName evidence="10">(Dimethylallyl)adenosine tRNA methylthiotransferase MiaB</fullName>
    </submittedName>
</protein>
<dbReference type="InterPro" id="IPR006463">
    <property type="entry name" value="MiaB_methiolase"/>
</dbReference>
<keyword evidence="5" id="KW-0479">Metal-binding</keyword>
<keyword evidence="2" id="KW-0004">4Fe-4S</keyword>
<evidence type="ECO:0000256" key="5">
    <source>
        <dbReference type="ARBA" id="ARBA00022723"/>
    </source>
</evidence>
<proteinExistence type="predicted"/>
<evidence type="ECO:0000256" key="6">
    <source>
        <dbReference type="ARBA" id="ARBA00023004"/>
    </source>
</evidence>
<dbReference type="PANTHER" id="PTHR43020">
    <property type="entry name" value="CDK5 REGULATORY SUBUNIT-ASSOCIATED PROTEIN 1"/>
    <property type="match status" value="1"/>
</dbReference>
<dbReference type="InterPro" id="IPR013848">
    <property type="entry name" value="Methylthiotransferase_N"/>
</dbReference>
<evidence type="ECO:0000313" key="11">
    <source>
        <dbReference type="Proteomes" id="UP000007881"/>
    </source>
</evidence>
<evidence type="ECO:0000256" key="4">
    <source>
        <dbReference type="ARBA" id="ARBA00022691"/>
    </source>
</evidence>
<dbReference type="CDD" id="cd01335">
    <property type="entry name" value="Radical_SAM"/>
    <property type="match status" value="1"/>
</dbReference>
<dbReference type="Pfam" id="PF04055">
    <property type="entry name" value="Radical_SAM"/>
    <property type="match status" value="1"/>
</dbReference>
<dbReference type="PROSITE" id="PS01278">
    <property type="entry name" value="MTTASE_RADICAL"/>
    <property type="match status" value="1"/>
</dbReference>
<dbReference type="NCBIfam" id="TIGR00089">
    <property type="entry name" value="MiaB/RimO family radical SAM methylthiotransferase"/>
    <property type="match status" value="1"/>
</dbReference>
<reference evidence="10 11" key="1">
    <citation type="submission" date="2012-02" db="EMBL/GenBank/DDBJ databases">
        <title>Complete genome sequence of Phycisphaera mikurensis NBRC 102666.</title>
        <authorList>
            <person name="Ankai A."/>
            <person name="Hosoyama A."/>
            <person name="Terui Y."/>
            <person name="Sekine M."/>
            <person name="Fukai R."/>
            <person name="Kato Y."/>
            <person name="Nakamura S."/>
            <person name="Yamada-Narita S."/>
            <person name="Kawakoshi A."/>
            <person name="Fukunaga Y."/>
            <person name="Yamazaki S."/>
            <person name="Fujita N."/>
        </authorList>
    </citation>
    <scope>NUCLEOTIDE SEQUENCE [LARGE SCALE GENOMIC DNA]</scope>
    <source>
        <strain evidence="11">NBRC 102666 / KCTC 22515 / FYK2301M01</strain>
    </source>
</reference>
<gene>
    <name evidence="10" type="primary">miaB</name>
    <name evidence="10" type="ordered locus">PSMK_18470</name>
</gene>
<dbReference type="Gene3D" id="3.40.50.12160">
    <property type="entry name" value="Methylthiotransferase, N-terminal domain"/>
    <property type="match status" value="1"/>
</dbReference>
<evidence type="ECO:0000313" key="10">
    <source>
        <dbReference type="EMBL" id="BAM04006.1"/>
    </source>
</evidence>
<dbReference type="EMBL" id="AP012338">
    <property type="protein sequence ID" value="BAM04006.1"/>
    <property type="molecule type" value="Genomic_DNA"/>
</dbReference>
<dbReference type="PANTHER" id="PTHR43020:SF2">
    <property type="entry name" value="MITOCHONDRIAL TRNA METHYLTHIOTRANSFERASE CDK5RAP1"/>
    <property type="match status" value="1"/>
</dbReference>
<dbReference type="GO" id="GO:0051539">
    <property type="term" value="F:4 iron, 4 sulfur cluster binding"/>
    <property type="evidence" value="ECO:0007669"/>
    <property type="project" value="UniProtKB-KW"/>
</dbReference>
<keyword evidence="11" id="KW-1185">Reference proteome</keyword>
<dbReference type="InterPro" id="IPR007197">
    <property type="entry name" value="rSAM"/>
</dbReference>
<dbReference type="STRING" id="1142394.PSMK_18470"/>
<accession>I0IFG8</accession>
<dbReference type="Pfam" id="PF00919">
    <property type="entry name" value="UPF0004"/>
    <property type="match status" value="1"/>
</dbReference>
<dbReference type="FunFam" id="3.40.50.12160:FF:000003">
    <property type="entry name" value="CDK5 regulatory subunit-associated protein 1"/>
    <property type="match status" value="1"/>
</dbReference>
<dbReference type="InterPro" id="IPR038135">
    <property type="entry name" value="Methylthiotransferase_N_sf"/>
</dbReference>
<comment type="cofactor">
    <cofactor evidence="1">
        <name>[4Fe-4S] cluster</name>
        <dbReference type="ChEBI" id="CHEBI:49883"/>
    </cofactor>
</comment>
<dbReference type="SFLD" id="SFLDS00029">
    <property type="entry name" value="Radical_SAM"/>
    <property type="match status" value="1"/>
</dbReference>
<keyword evidence="4" id="KW-0949">S-adenosyl-L-methionine</keyword>
<evidence type="ECO:0000256" key="2">
    <source>
        <dbReference type="ARBA" id="ARBA00022485"/>
    </source>
</evidence>
<feature type="domain" description="MTTase N-terminal" evidence="8">
    <location>
        <begin position="10"/>
        <end position="126"/>
    </location>
</feature>
<evidence type="ECO:0000259" key="9">
    <source>
        <dbReference type="PROSITE" id="PS51918"/>
    </source>
</evidence>
<dbReference type="KEGG" id="phm:PSMK_18470"/>
<dbReference type="GO" id="GO:0005829">
    <property type="term" value="C:cytosol"/>
    <property type="evidence" value="ECO:0007669"/>
    <property type="project" value="TreeGrafter"/>
</dbReference>
<evidence type="ECO:0000259" key="8">
    <source>
        <dbReference type="PROSITE" id="PS51449"/>
    </source>
</evidence>
<dbReference type="SFLD" id="SFLDG01061">
    <property type="entry name" value="methylthiotransferase"/>
    <property type="match status" value="1"/>
</dbReference>
<dbReference type="PATRIC" id="fig|1142394.8.peg.1904"/>
<dbReference type="InterPro" id="IPR020612">
    <property type="entry name" value="Methylthiotransferase_CS"/>
</dbReference>
<dbReference type="InterPro" id="IPR006638">
    <property type="entry name" value="Elp3/MiaA/NifB-like_rSAM"/>
</dbReference>
<feature type="domain" description="Radical SAM core" evidence="9">
    <location>
        <begin position="187"/>
        <end position="451"/>
    </location>
</feature>
<dbReference type="RefSeq" id="WP_014437224.1">
    <property type="nucleotide sequence ID" value="NC_017080.1"/>
</dbReference>
<evidence type="ECO:0000256" key="7">
    <source>
        <dbReference type="ARBA" id="ARBA00023014"/>
    </source>
</evidence>
<name>I0IFG8_PHYMF</name>
<dbReference type="AlphaFoldDB" id="I0IFG8"/>
<dbReference type="GO" id="GO:0035597">
    <property type="term" value="F:tRNA-2-methylthio-N(6)-dimethylallyladenosine(37) synthase activity"/>
    <property type="evidence" value="ECO:0007669"/>
    <property type="project" value="TreeGrafter"/>
</dbReference>